<comment type="similarity">
    <text evidence="1">Belongs to the 3-hydroxyacyl-CoA dehydrogenase family.</text>
</comment>
<dbReference type="RefSeq" id="XP_016627048.1">
    <property type="nucleotide sequence ID" value="XM_016781890.1"/>
</dbReference>
<dbReference type="EMBL" id="KN848099">
    <property type="protein sequence ID" value="KIX92925.1"/>
    <property type="molecule type" value="Genomic_DNA"/>
</dbReference>
<proteinExistence type="inferred from homology"/>
<organism evidence="6 7">
    <name type="scientific">Fonsecaea multimorphosa CBS 102226</name>
    <dbReference type="NCBI Taxonomy" id="1442371"/>
    <lineage>
        <taxon>Eukaryota</taxon>
        <taxon>Fungi</taxon>
        <taxon>Dikarya</taxon>
        <taxon>Ascomycota</taxon>
        <taxon>Pezizomycotina</taxon>
        <taxon>Eurotiomycetes</taxon>
        <taxon>Chaetothyriomycetidae</taxon>
        <taxon>Chaetothyriales</taxon>
        <taxon>Herpotrichiellaceae</taxon>
        <taxon>Fonsecaea</taxon>
    </lineage>
</organism>
<evidence type="ECO:0000256" key="3">
    <source>
        <dbReference type="SAM" id="MobiDB-lite"/>
    </source>
</evidence>
<dbReference type="PANTHER" id="PTHR48075:SF1">
    <property type="entry name" value="LAMBDA-CRYSTALLIN HOMOLOG"/>
    <property type="match status" value="1"/>
</dbReference>
<dbReference type="InterPro" id="IPR036291">
    <property type="entry name" value="NAD(P)-bd_dom_sf"/>
</dbReference>
<dbReference type="Gene3D" id="1.10.1040.10">
    <property type="entry name" value="N-(1-d-carboxylethyl)-l-norvaline Dehydrogenase, domain 2"/>
    <property type="match status" value="1"/>
</dbReference>
<dbReference type="Gene3D" id="3.40.50.720">
    <property type="entry name" value="NAD(P)-binding Rossmann-like Domain"/>
    <property type="match status" value="1"/>
</dbReference>
<evidence type="ECO:0000313" key="6">
    <source>
        <dbReference type="EMBL" id="KIX92925.1"/>
    </source>
</evidence>
<keyword evidence="2" id="KW-0560">Oxidoreductase</keyword>
<dbReference type="GO" id="GO:0006631">
    <property type="term" value="P:fatty acid metabolic process"/>
    <property type="evidence" value="ECO:0007669"/>
    <property type="project" value="InterPro"/>
</dbReference>
<dbReference type="InterPro" id="IPR006176">
    <property type="entry name" value="3-OHacyl-CoA_DH_NAD-bd"/>
</dbReference>
<reference evidence="6 7" key="1">
    <citation type="submission" date="2015-01" db="EMBL/GenBank/DDBJ databases">
        <title>The Genome Sequence of Fonsecaea multimorphosa CBS 102226.</title>
        <authorList>
            <consortium name="The Broad Institute Genomics Platform"/>
            <person name="Cuomo C."/>
            <person name="de Hoog S."/>
            <person name="Gorbushina A."/>
            <person name="Stielow B."/>
            <person name="Teixiera M."/>
            <person name="Abouelleil A."/>
            <person name="Chapman S.B."/>
            <person name="Priest M."/>
            <person name="Young S.K."/>
            <person name="Wortman J."/>
            <person name="Nusbaum C."/>
            <person name="Birren B."/>
        </authorList>
    </citation>
    <scope>NUCLEOTIDE SEQUENCE [LARGE SCALE GENOMIC DNA]</scope>
    <source>
        <strain evidence="6 7">CBS 102226</strain>
    </source>
</reference>
<evidence type="ECO:0000259" key="5">
    <source>
        <dbReference type="Pfam" id="PF02737"/>
    </source>
</evidence>
<dbReference type="STRING" id="1442371.A0A0D2GTY7"/>
<accession>A0A0D2GTY7</accession>
<dbReference type="GO" id="GO:0070403">
    <property type="term" value="F:NAD+ binding"/>
    <property type="evidence" value="ECO:0007669"/>
    <property type="project" value="InterPro"/>
</dbReference>
<protein>
    <recommendedName>
        <fullName evidence="8">3-hydroxyacyl-CoA dehydrogenase NAD binding domain-containing protein</fullName>
    </recommendedName>
</protein>
<gene>
    <name evidence="6" type="ORF">Z520_11401</name>
</gene>
<dbReference type="SUPFAM" id="SSF51735">
    <property type="entry name" value="NAD(P)-binding Rossmann-fold domains"/>
    <property type="match status" value="1"/>
</dbReference>
<evidence type="ECO:0000259" key="4">
    <source>
        <dbReference type="Pfam" id="PF00725"/>
    </source>
</evidence>
<dbReference type="Pfam" id="PF00725">
    <property type="entry name" value="3HCDH"/>
    <property type="match status" value="1"/>
</dbReference>
<feature type="domain" description="3-hydroxyacyl-CoA dehydrogenase NAD binding" evidence="5">
    <location>
        <begin position="33"/>
        <end position="180"/>
    </location>
</feature>
<dbReference type="GeneID" id="27717147"/>
<evidence type="ECO:0008006" key="8">
    <source>
        <dbReference type="Google" id="ProtNLM"/>
    </source>
</evidence>
<feature type="domain" description="3-hydroxyacyl-CoA dehydrogenase C-terminal" evidence="4">
    <location>
        <begin position="270"/>
        <end position="334"/>
    </location>
</feature>
<dbReference type="InterPro" id="IPR008927">
    <property type="entry name" value="6-PGluconate_DH-like_C_sf"/>
</dbReference>
<evidence type="ECO:0000256" key="2">
    <source>
        <dbReference type="ARBA" id="ARBA00023002"/>
    </source>
</evidence>
<dbReference type="VEuPathDB" id="FungiDB:Z520_11401"/>
<dbReference type="PANTHER" id="PTHR48075">
    <property type="entry name" value="3-HYDROXYACYL-COA DEHYDROGENASE FAMILY PROTEIN"/>
    <property type="match status" value="1"/>
</dbReference>
<feature type="domain" description="3-hydroxyacyl-CoA dehydrogenase NAD binding" evidence="5">
    <location>
        <begin position="204"/>
        <end position="255"/>
    </location>
</feature>
<dbReference type="AlphaFoldDB" id="A0A0D2GTY7"/>
<dbReference type="InterPro" id="IPR006108">
    <property type="entry name" value="3HC_DH_C"/>
</dbReference>
<dbReference type="Proteomes" id="UP000053411">
    <property type="component" value="Unassembled WGS sequence"/>
</dbReference>
<keyword evidence="7" id="KW-1185">Reference proteome</keyword>
<evidence type="ECO:0000313" key="7">
    <source>
        <dbReference type="Proteomes" id="UP000053411"/>
    </source>
</evidence>
<dbReference type="GO" id="GO:0050104">
    <property type="term" value="F:L-gulonate 3-dehydrogenase activity"/>
    <property type="evidence" value="ECO:0007669"/>
    <property type="project" value="TreeGrafter"/>
</dbReference>
<dbReference type="OrthoDB" id="2021159at2759"/>
<feature type="compositionally biased region" description="Low complexity" evidence="3">
    <location>
        <begin position="181"/>
        <end position="201"/>
    </location>
</feature>
<sequence length="406" mass="43312">MPGPAVQEQLQPSELASTSTSTSTPLPHGSEHVALIGVGAIGISFLALHLTYTAARVSVFDPRPDLQEHVAAILPLYLPSPSSTTGASSASASASASASGGLEAEGGELSVEKLVSSGRLRFCSTLREAVQNATIVQEQGPENLSFKQRTWSEVLRHVSPQTHLWSSTSGIPASQQLKHLTTTSTETTASGPSPTTATVPSDSDLSEETKSSAHSRLLIVHPFNPPHLMPLLEIVPSPHTSPTSTGFARTYFSQLSSVHRPITIARETAGFVANRLAFILFREACHLVRSGVCTVADMDEIVRASLGPRWAVAGPFKMYNFGGGARGMAGFLDNIGESIDGVWRDAGELSMDDDEWKDAVIKQCAQAYGVPSPEDIRKRDRGLKAVVRVQDELEQEQGQGQGQKLP</sequence>
<dbReference type="SUPFAM" id="SSF48179">
    <property type="entry name" value="6-phosphogluconate dehydrogenase C-terminal domain-like"/>
    <property type="match status" value="1"/>
</dbReference>
<dbReference type="Pfam" id="PF02737">
    <property type="entry name" value="3HCDH_N"/>
    <property type="match status" value="2"/>
</dbReference>
<evidence type="ECO:0000256" key="1">
    <source>
        <dbReference type="ARBA" id="ARBA00009463"/>
    </source>
</evidence>
<feature type="region of interest" description="Disordered" evidence="3">
    <location>
        <begin position="181"/>
        <end position="207"/>
    </location>
</feature>
<feature type="region of interest" description="Disordered" evidence="3">
    <location>
        <begin position="1"/>
        <end position="27"/>
    </location>
</feature>
<name>A0A0D2GTY7_9EURO</name>
<dbReference type="InterPro" id="IPR013328">
    <property type="entry name" value="6PGD_dom2"/>
</dbReference>